<dbReference type="InterPro" id="IPR000835">
    <property type="entry name" value="HTH_MarR-typ"/>
</dbReference>
<sequence>MKKDHVDNILNQWHDERPDLDVSPMGIVGRLFRLNKIFEKELQSVFVKYNLNFGEFDVLAVLLRTGNPYALTPNQLLSSLMLSSGAMTNRIDKLEKMELVHRKPDPNDRRGVLVTLSKSGLKLINEVVTNHVQHEHEILDCLNPSQQKNLAVLLKQLLLKYEA</sequence>
<evidence type="ECO:0000256" key="3">
    <source>
        <dbReference type="ARBA" id="ARBA00023163"/>
    </source>
</evidence>
<reference evidence="6" key="1">
    <citation type="submission" date="2017-08" db="EMBL/GenBank/DDBJ databases">
        <title>A dynamic microbial community with high functional redundancy inhabits the cold, oxic subseafloor aquifer.</title>
        <authorList>
            <person name="Tully B.J."/>
            <person name="Wheat C.G."/>
            <person name="Glazer B.T."/>
            <person name="Huber J.A."/>
        </authorList>
    </citation>
    <scope>NUCLEOTIDE SEQUENCE [LARGE SCALE GENOMIC DNA]</scope>
</reference>
<dbReference type="Proteomes" id="UP000218172">
    <property type="component" value="Unassembled WGS sequence"/>
</dbReference>
<dbReference type="AlphaFoldDB" id="A0A2A4MVA2"/>
<keyword evidence="3" id="KW-0804">Transcription</keyword>
<evidence type="ECO:0000256" key="1">
    <source>
        <dbReference type="ARBA" id="ARBA00023015"/>
    </source>
</evidence>
<dbReference type="Pfam" id="PF01047">
    <property type="entry name" value="MarR"/>
    <property type="match status" value="1"/>
</dbReference>
<evidence type="ECO:0000256" key="2">
    <source>
        <dbReference type="ARBA" id="ARBA00023125"/>
    </source>
</evidence>
<keyword evidence="1" id="KW-0805">Transcription regulation</keyword>
<comment type="caution">
    <text evidence="5">The sequence shown here is derived from an EMBL/GenBank/DDBJ whole genome shotgun (WGS) entry which is preliminary data.</text>
</comment>
<dbReference type="GO" id="GO:0003700">
    <property type="term" value="F:DNA-binding transcription factor activity"/>
    <property type="evidence" value="ECO:0007669"/>
    <property type="project" value="InterPro"/>
</dbReference>
<dbReference type="GO" id="GO:0003677">
    <property type="term" value="F:DNA binding"/>
    <property type="evidence" value="ECO:0007669"/>
    <property type="project" value="UniProtKB-KW"/>
</dbReference>
<dbReference type="SMART" id="SM00347">
    <property type="entry name" value="HTH_MARR"/>
    <property type="match status" value="1"/>
</dbReference>
<keyword evidence="2" id="KW-0238">DNA-binding</keyword>
<dbReference type="EMBL" id="NVQR01000010">
    <property type="protein sequence ID" value="PCH63664.1"/>
    <property type="molecule type" value="Genomic_DNA"/>
</dbReference>
<proteinExistence type="predicted"/>
<name>A0A2A4MVA2_9GAMM</name>
<dbReference type="PRINTS" id="PR00598">
    <property type="entry name" value="HTHMARR"/>
</dbReference>
<dbReference type="InterPro" id="IPR036390">
    <property type="entry name" value="WH_DNA-bd_sf"/>
</dbReference>
<feature type="domain" description="HTH marR-type" evidence="4">
    <location>
        <begin position="24"/>
        <end position="159"/>
    </location>
</feature>
<evidence type="ECO:0000313" key="5">
    <source>
        <dbReference type="EMBL" id="PCH63664.1"/>
    </source>
</evidence>
<evidence type="ECO:0000313" key="6">
    <source>
        <dbReference type="Proteomes" id="UP000218172"/>
    </source>
</evidence>
<dbReference type="InterPro" id="IPR023187">
    <property type="entry name" value="Tscrpt_reg_MarR-type_CS"/>
</dbReference>
<gene>
    <name evidence="5" type="ORF">COC19_00740</name>
</gene>
<dbReference type="PROSITE" id="PS50995">
    <property type="entry name" value="HTH_MARR_2"/>
    <property type="match status" value="1"/>
</dbReference>
<dbReference type="SUPFAM" id="SSF46785">
    <property type="entry name" value="Winged helix' DNA-binding domain"/>
    <property type="match status" value="1"/>
</dbReference>
<dbReference type="Gene3D" id="1.10.10.10">
    <property type="entry name" value="Winged helix-like DNA-binding domain superfamily/Winged helix DNA-binding domain"/>
    <property type="match status" value="1"/>
</dbReference>
<dbReference type="PANTHER" id="PTHR42756:SF1">
    <property type="entry name" value="TRANSCRIPTIONAL REPRESSOR OF EMRAB OPERON"/>
    <property type="match status" value="1"/>
</dbReference>
<dbReference type="InterPro" id="IPR036388">
    <property type="entry name" value="WH-like_DNA-bd_sf"/>
</dbReference>
<dbReference type="PANTHER" id="PTHR42756">
    <property type="entry name" value="TRANSCRIPTIONAL REGULATOR, MARR"/>
    <property type="match status" value="1"/>
</dbReference>
<protein>
    <submittedName>
        <fullName evidence="5">MarR family transcriptional regulator</fullName>
    </submittedName>
</protein>
<dbReference type="PROSITE" id="PS01117">
    <property type="entry name" value="HTH_MARR_1"/>
    <property type="match status" value="1"/>
</dbReference>
<evidence type="ECO:0000259" key="4">
    <source>
        <dbReference type="PROSITE" id="PS50995"/>
    </source>
</evidence>
<accession>A0A2A4MVA2</accession>
<organism evidence="5 6">
    <name type="scientific">SAR86 cluster bacterium</name>
    <dbReference type="NCBI Taxonomy" id="2030880"/>
    <lineage>
        <taxon>Bacteria</taxon>
        <taxon>Pseudomonadati</taxon>
        <taxon>Pseudomonadota</taxon>
        <taxon>Gammaproteobacteria</taxon>
        <taxon>SAR86 cluster</taxon>
    </lineage>
</organism>